<keyword evidence="4 8" id="KW-0690">Ribosome biogenesis</keyword>
<accession>Q1LTI4</accession>
<dbReference type="GO" id="GO:0005886">
    <property type="term" value="C:plasma membrane"/>
    <property type="evidence" value="ECO:0007669"/>
    <property type="project" value="UniProtKB-UniRule"/>
</dbReference>
<keyword evidence="8" id="KW-0963">Cytoplasm</keyword>
<dbReference type="PANTHER" id="PTHR42698">
    <property type="entry name" value="GTPASE ERA"/>
    <property type="match status" value="1"/>
</dbReference>
<dbReference type="PRINTS" id="PR00326">
    <property type="entry name" value="GTP1OBG"/>
</dbReference>
<dbReference type="EMBL" id="CP000238">
    <property type="protein sequence ID" value="ABF14119.1"/>
    <property type="molecule type" value="Genomic_DNA"/>
</dbReference>
<sequence>MNINTTYCGFVAIVGRSNVGKSTLLNKLLGQKVSITSRKPQTTRHRILGIKTDDIYQIIYIDTPGLHLRVKNKLSILMNRRASSSMNDVDLIIFVVEGIKWTKDDELVLSQLYDRHCRVVLVINQIDKVADKNKLLKHMNLLDKKSNFHAIILACALNGIGVNILADVVRKELPIAHHLFPNEYITDCSPCFMAAEIIREKLIRFLGDELPYSVTVKIESFTAKKNYGYEIKGMIYVERTGQKKILIGNQGQKIKKISIEARQAMKALFKTSIYLELWVKVKSKWTNDQHALRSLGYVSHI</sequence>
<dbReference type="SUPFAM" id="SSF52540">
    <property type="entry name" value="P-loop containing nucleoside triphosphate hydrolases"/>
    <property type="match status" value="1"/>
</dbReference>
<dbReference type="GO" id="GO:0005525">
    <property type="term" value="F:GTP binding"/>
    <property type="evidence" value="ECO:0007669"/>
    <property type="project" value="UniProtKB-UniRule"/>
</dbReference>
<evidence type="ECO:0000256" key="3">
    <source>
        <dbReference type="ARBA" id="ARBA00020484"/>
    </source>
</evidence>
<name>Q1LTI4_BAUCH</name>
<protein>
    <recommendedName>
        <fullName evidence="3 8">GTPase Era</fullName>
    </recommendedName>
</protein>
<comment type="subunit">
    <text evidence="8">Monomer.</text>
</comment>
<evidence type="ECO:0000256" key="4">
    <source>
        <dbReference type="ARBA" id="ARBA00022517"/>
    </source>
</evidence>
<dbReference type="SUPFAM" id="SSF54814">
    <property type="entry name" value="Prokaryotic type KH domain (KH-domain type II)"/>
    <property type="match status" value="1"/>
</dbReference>
<dbReference type="OrthoDB" id="9805918at2"/>
<feature type="binding site" evidence="8">
    <location>
        <begin position="62"/>
        <end position="66"/>
    </location>
    <ligand>
        <name>GTP</name>
        <dbReference type="ChEBI" id="CHEBI:37565"/>
    </ligand>
</feature>
<dbReference type="Proteomes" id="UP000002427">
    <property type="component" value="Chromosome"/>
</dbReference>
<dbReference type="GO" id="GO:0003924">
    <property type="term" value="F:GTPase activity"/>
    <property type="evidence" value="ECO:0007669"/>
    <property type="project" value="UniProtKB-UniRule"/>
</dbReference>
<dbReference type="HAMAP" id="MF_00367">
    <property type="entry name" value="GTPase_Era"/>
    <property type="match status" value="1"/>
</dbReference>
<evidence type="ECO:0000256" key="2">
    <source>
        <dbReference type="ARBA" id="ARBA00007921"/>
    </source>
</evidence>
<keyword evidence="14" id="KW-1185">Reference proteome</keyword>
<dbReference type="InterPro" id="IPR005662">
    <property type="entry name" value="GTPase_Era-like"/>
</dbReference>
<dbReference type="HOGENOM" id="CLU_038009_1_2_6"/>
<dbReference type="Pfam" id="PF01926">
    <property type="entry name" value="MMR_HSR1"/>
    <property type="match status" value="1"/>
</dbReference>
<dbReference type="CDD" id="cd22534">
    <property type="entry name" value="KH-II_Era"/>
    <property type="match status" value="1"/>
</dbReference>
<dbReference type="GO" id="GO:0070181">
    <property type="term" value="F:small ribosomal subunit rRNA binding"/>
    <property type="evidence" value="ECO:0007669"/>
    <property type="project" value="UniProtKB-UniRule"/>
</dbReference>
<reference evidence="13 14" key="1">
    <citation type="journal article" date="2006" name="PLoS Biol.">
        <title>Metabolic complementarity and genomics of the dual bacterial symbiosis of sharpshooters.</title>
        <authorList>
            <person name="Wu D."/>
            <person name="Daugherty S.C."/>
            <person name="Van Aken S.E."/>
            <person name="Pai G.H."/>
            <person name="Watkins K.L."/>
            <person name="Khouri H."/>
            <person name="Tallon L.J."/>
            <person name="Zaborsky J.M."/>
            <person name="Dunbar H.E."/>
            <person name="Tran P.L."/>
            <person name="Moran N.A."/>
            <person name="Eisen J.A."/>
        </authorList>
    </citation>
    <scope>NUCLEOTIDE SEQUENCE [LARGE SCALE GENOMIC DNA]</scope>
    <source>
        <strain evidence="13">Hc</strain>
    </source>
</reference>
<dbReference type="PROSITE" id="PS50823">
    <property type="entry name" value="KH_TYPE_2"/>
    <property type="match status" value="1"/>
</dbReference>
<feature type="domain" description="KH type-2" evidence="11">
    <location>
        <begin position="206"/>
        <end position="283"/>
    </location>
</feature>
<dbReference type="NCBIfam" id="TIGR00231">
    <property type="entry name" value="small_GTP"/>
    <property type="match status" value="1"/>
</dbReference>
<dbReference type="CDD" id="cd04163">
    <property type="entry name" value="Era"/>
    <property type="match status" value="1"/>
</dbReference>
<dbReference type="FunFam" id="3.30.300.20:FF:000003">
    <property type="entry name" value="GTPase Era"/>
    <property type="match status" value="1"/>
</dbReference>
<dbReference type="Gene3D" id="3.30.300.20">
    <property type="match status" value="1"/>
</dbReference>
<comment type="function">
    <text evidence="8">An essential GTPase that binds both GDP and GTP, with rapid nucleotide exchange. Plays a role in 16S rRNA processing and 30S ribosomal subunit biogenesis and possibly also in cell cycle regulation and energy metabolism.</text>
</comment>
<dbReference type="GO" id="GO:0000028">
    <property type="term" value="P:ribosomal small subunit assembly"/>
    <property type="evidence" value="ECO:0007669"/>
    <property type="project" value="TreeGrafter"/>
</dbReference>
<dbReference type="Gene3D" id="3.40.50.300">
    <property type="entry name" value="P-loop containing nucleotide triphosphate hydrolases"/>
    <property type="match status" value="1"/>
</dbReference>
<keyword evidence="6 8" id="KW-0694">RNA-binding</keyword>
<keyword evidence="7 8" id="KW-0342">GTP-binding</keyword>
<evidence type="ECO:0000259" key="11">
    <source>
        <dbReference type="PROSITE" id="PS50823"/>
    </source>
</evidence>
<dbReference type="GO" id="GO:0043024">
    <property type="term" value="F:ribosomal small subunit binding"/>
    <property type="evidence" value="ECO:0007669"/>
    <property type="project" value="TreeGrafter"/>
</dbReference>
<dbReference type="InterPro" id="IPR030388">
    <property type="entry name" value="G_ERA_dom"/>
</dbReference>
<feature type="domain" description="Era-type G" evidence="12">
    <location>
        <begin position="7"/>
        <end position="175"/>
    </location>
</feature>
<comment type="caution">
    <text evidence="8 9">Lacks conserved residue(s) required for the propagation of feature annotation.</text>
</comment>
<dbReference type="FunFam" id="3.40.50.300:FF:000094">
    <property type="entry name" value="GTPase Era"/>
    <property type="match status" value="1"/>
</dbReference>
<keyword evidence="8" id="KW-0699">rRNA-binding</keyword>
<evidence type="ECO:0000256" key="5">
    <source>
        <dbReference type="ARBA" id="ARBA00022741"/>
    </source>
</evidence>
<keyword evidence="5 8" id="KW-0547">Nucleotide-binding</keyword>
<comment type="similarity">
    <text evidence="2 8 9 10">Belongs to the TRAFAC class TrmE-Era-EngA-EngB-Septin-like GTPase superfamily. Era GTPase family.</text>
</comment>
<evidence type="ECO:0000256" key="8">
    <source>
        <dbReference type="HAMAP-Rule" id="MF_00367"/>
    </source>
</evidence>
<dbReference type="NCBIfam" id="NF000908">
    <property type="entry name" value="PRK00089.1"/>
    <property type="match status" value="1"/>
</dbReference>
<dbReference type="InterPro" id="IPR006073">
    <property type="entry name" value="GTP-bd"/>
</dbReference>
<evidence type="ECO:0000256" key="9">
    <source>
        <dbReference type="PROSITE-ProRule" id="PRU01050"/>
    </source>
</evidence>
<keyword evidence="8" id="KW-0472">Membrane</keyword>
<dbReference type="STRING" id="374463.BCI_0280"/>
<dbReference type="InterPro" id="IPR005225">
    <property type="entry name" value="Small_GTP-bd"/>
</dbReference>
<dbReference type="InterPro" id="IPR009019">
    <property type="entry name" value="KH_sf_prok-type"/>
</dbReference>
<evidence type="ECO:0000259" key="12">
    <source>
        <dbReference type="PROSITE" id="PS51713"/>
    </source>
</evidence>
<dbReference type="InterPro" id="IPR027417">
    <property type="entry name" value="P-loop_NTPase"/>
</dbReference>
<dbReference type="GO" id="GO:0005829">
    <property type="term" value="C:cytosol"/>
    <property type="evidence" value="ECO:0007669"/>
    <property type="project" value="TreeGrafter"/>
</dbReference>
<dbReference type="RefSeq" id="WP_011520463.1">
    <property type="nucleotide sequence ID" value="NC_007984.1"/>
</dbReference>
<dbReference type="PANTHER" id="PTHR42698:SF1">
    <property type="entry name" value="GTPASE ERA, MITOCHONDRIAL"/>
    <property type="match status" value="1"/>
</dbReference>
<dbReference type="KEGG" id="bci:BCI_0280"/>
<keyword evidence="8" id="KW-1003">Cell membrane</keyword>
<dbReference type="InterPro" id="IPR015946">
    <property type="entry name" value="KH_dom-like_a/b"/>
</dbReference>
<dbReference type="AlphaFoldDB" id="Q1LTI4"/>
<dbReference type="InterPro" id="IPR004044">
    <property type="entry name" value="KH_dom_type_2"/>
</dbReference>
<evidence type="ECO:0000313" key="13">
    <source>
        <dbReference type="EMBL" id="ABF14119.1"/>
    </source>
</evidence>
<dbReference type="PROSITE" id="PS51713">
    <property type="entry name" value="G_ERA"/>
    <property type="match status" value="1"/>
</dbReference>
<dbReference type="Pfam" id="PF07650">
    <property type="entry name" value="KH_2"/>
    <property type="match status" value="1"/>
</dbReference>
<organism evidence="13 14">
    <name type="scientific">Baumannia cicadellinicola subsp. Homalodisca coagulata</name>
    <dbReference type="NCBI Taxonomy" id="374463"/>
    <lineage>
        <taxon>Bacteria</taxon>
        <taxon>Pseudomonadati</taxon>
        <taxon>Pseudomonadota</taxon>
        <taxon>Gammaproteobacteria</taxon>
        <taxon>Candidatus Palibaumannia</taxon>
    </lineage>
</organism>
<evidence type="ECO:0000256" key="1">
    <source>
        <dbReference type="ARBA" id="ARBA00004496"/>
    </source>
</evidence>
<evidence type="ECO:0000256" key="10">
    <source>
        <dbReference type="RuleBase" id="RU003761"/>
    </source>
</evidence>
<proteinExistence type="inferred from homology"/>
<comment type="subcellular location">
    <subcellularLocation>
        <location evidence="1">Cytoplasm</location>
    </subcellularLocation>
</comment>
<dbReference type="NCBIfam" id="TIGR00436">
    <property type="entry name" value="era"/>
    <property type="match status" value="1"/>
</dbReference>
<evidence type="ECO:0000313" key="14">
    <source>
        <dbReference type="Proteomes" id="UP000002427"/>
    </source>
</evidence>
<gene>
    <name evidence="8 13" type="primary">era</name>
    <name evidence="13" type="ordered locus">BCI_0280</name>
</gene>
<evidence type="ECO:0000256" key="7">
    <source>
        <dbReference type="ARBA" id="ARBA00023134"/>
    </source>
</evidence>
<evidence type="ECO:0000256" key="6">
    <source>
        <dbReference type="ARBA" id="ARBA00022884"/>
    </source>
</evidence>